<gene>
    <name evidence="9" type="ORF">EAH69_12300</name>
</gene>
<evidence type="ECO:0000313" key="10">
    <source>
        <dbReference type="Proteomes" id="UP000275348"/>
    </source>
</evidence>
<keyword evidence="5 6" id="KW-0720">Serine protease</keyword>
<dbReference type="OrthoDB" id="1407599at2"/>
<dbReference type="PANTHER" id="PTHR43806:SF67">
    <property type="entry name" value="EGF-LIKE DOMAIN-CONTAINING PROTEIN"/>
    <property type="match status" value="1"/>
</dbReference>
<evidence type="ECO:0000259" key="8">
    <source>
        <dbReference type="Pfam" id="PF18962"/>
    </source>
</evidence>
<evidence type="ECO:0000256" key="5">
    <source>
        <dbReference type="ARBA" id="ARBA00022825"/>
    </source>
</evidence>
<evidence type="ECO:0000259" key="7">
    <source>
        <dbReference type="Pfam" id="PF00082"/>
    </source>
</evidence>
<dbReference type="RefSeq" id="WP_121935508.1">
    <property type="nucleotide sequence ID" value="NZ_RDOJ01000021.1"/>
</dbReference>
<proteinExistence type="inferred from homology"/>
<protein>
    <submittedName>
        <fullName evidence="9">T9SS C-terminal target domain-containing protein</fullName>
    </submittedName>
</protein>
<keyword evidence="4 6" id="KW-0378">Hydrolase</keyword>
<sequence length="527" mass="58283">MKYILSLCFFIISTLLWGQEYYMVYLQPKSNTQTYLSNPSLMLSQRAQDRRANRNIALDDKDVPLNQNNLQQIKNLDLMYVGASKWLNAVMVEVYDDIILTELQSLPFVQNVESLVRSNNPRVANNQNKFKESQSRNLNFDYGYSDTFINQLNLRPVHEAGFSAQNIFIGVIDSGFPGVNTINAFAALRNENRIVDSKNFVNSNSIYDMHSHGTVVLATMAAKVNSEYVGSAPDATYALYVSEDAAVETPKELMHWIQAAERADSVGVDVINTSLGYTTFDDPRYDFTYNDMDGNTTVISRGAKIAASRGIFLVNAMGNDGNNDWFYVSAPADTQEIFSIGAIDEYYNAASFSSHGPNALNVNKPNVSALGVYTPTYSQNGQLVASHGTSLSSPVLAGAVASLLSAFPNTSISQLKQAIEESSHLYPTYDTQLGYGVPNFGSLLETLKTNEVLFSDYRIFPNPTSTAFKIESKKEIKQIDLLSVTGMKLKSTSNQKQMNVQGIAKGVYLIQITFGDESQATTKLIIK</sequence>
<evidence type="ECO:0000256" key="2">
    <source>
        <dbReference type="ARBA" id="ARBA00022670"/>
    </source>
</evidence>
<keyword evidence="2 6" id="KW-0645">Protease</keyword>
<evidence type="ECO:0000313" key="9">
    <source>
        <dbReference type="EMBL" id="RLZ06861.1"/>
    </source>
</evidence>
<feature type="active site" description="Charge relay system" evidence="6">
    <location>
        <position position="173"/>
    </location>
</feature>
<dbReference type="Pfam" id="PF18962">
    <property type="entry name" value="Por_Secre_tail"/>
    <property type="match status" value="1"/>
</dbReference>
<keyword evidence="10" id="KW-1185">Reference proteome</keyword>
<dbReference type="NCBIfam" id="TIGR04183">
    <property type="entry name" value="Por_Secre_tail"/>
    <property type="match status" value="1"/>
</dbReference>
<reference evidence="9 10" key="1">
    <citation type="submission" date="2018-10" db="EMBL/GenBank/DDBJ databases">
        <authorList>
            <person name="Chen X."/>
        </authorList>
    </citation>
    <scope>NUCLEOTIDE SEQUENCE [LARGE SCALE GENOMIC DNA]</scope>
    <source>
        <strain evidence="9 10">YIM 102668</strain>
    </source>
</reference>
<feature type="domain" description="Peptidase S8/S53" evidence="7">
    <location>
        <begin position="165"/>
        <end position="436"/>
    </location>
</feature>
<name>A0A3L9M261_9FLAO</name>
<dbReference type="InterPro" id="IPR017317">
    <property type="entry name" value="Pept_S8_subtilisin_bacteroid-2"/>
</dbReference>
<dbReference type="EMBL" id="RDOJ01000021">
    <property type="protein sequence ID" value="RLZ06861.1"/>
    <property type="molecule type" value="Genomic_DNA"/>
</dbReference>
<evidence type="ECO:0000256" key="4">
    <source>
        <dbReference type="ARBA" id="ARBA00022801"/>
    </source>
</evidence>
<dbReference type="PIRSF" id="PIRSF037903">
    <property type="entry name" value="Subtilisin_rel_GFO_2223"/>
    <property type="match status" value="1"/>
</dbReference>
<evidence type="ECO:0000256" key="3">
    <source>
        <dbReference type="ARBA" id="ARBA00022729"/>
    </source>
</evidence>
<dbReference type="SUPFAM" id="SSF52743">
    <property type="entry name" value="Subtilisin-like"/>
    <property type="match status" value="1"/>
</dbReference>
<comment type="caution">
    <text evidence="9">The sequence shown here is derived from an EMBL/GenBank/DDBJ whole genome shotgun (WGS) entry which is preliminary data.</text>
</comment>
<dbReference type="InterPro" id="IPR026444">
    <property type="entry name" value="Secre_tail"/>
</dbReference>
<dbReference type="Proteomes" id="UP000275348">
    <property type="component" value="Unassembled WGS sequence"/>
</dbReference>
<comment type="similarity">
    <text evidence="1 6">Belongs to the peptidase S8 family.</text>
</comment>
<dbReference type="InterPro" id="IPR000209">
    <property type="entry name" value="Peptidase_S8/S53_dom"/>
</dbReference>
<dbReference type="PROSITE" id="PS51892">
    <property type="entry name" value="SUBTILASE"/>
    <property type="match status" value="1"/>
</dbReference>
<feature type="domain" description="Secretion system C-terminal sorting" evidence="8">
    <location>
        <begin position="459"/>
        <end position="526"/>
    </location>
</feature>
<feature type="active site" description="Charge relay system" evidence="6">
    <location>
        <position position="212"/>
    </location>
</feature>
<organism evidence="9 10">
    <name type="scientific">Faecalibacter macacae</name>
    <dbReference type="NCBI Taxonomy" id="1859289"/>
    <lineage>
        <taxon>Bacteria</taxon>
        <taxon>Pseudomonadati</taxon>
        <taxon>Bacteroidota</taxon>
        <taxon>Flavobacteriia</taxon>
        <taxon>Flavobacteriales</taxon>
        <taxon>Weeksellaceae</taxon>
        <taxon>Faecalibacter</taxon>
    </lineage>
</organism>
<dbReference type="InterPro" id="IPR015500">
    <property type="entry name" value="Peptidase_S8_subtilisin-rel"/>
</dbReference>
<dbReference type="GO" id="GO:0004252">
    <property type="term" value="F:serine-type endopeptidase activity"/>
    <property type="evidence" value="ECO:0007669"/>
    <property type="project" value="UniProtKB-UniRule"/>
</dbReference>
<dbReference type="Gene3D" id="3.40.50.200">
    <property type="entry name" value="Peptidase S8/S53 domain"/>
    <property type="match status" value="1"/>
</dbReference>
<dbReference type="AlphaFoldDB" id="A0A3L9M261"/>
<keyword evidence="3" id="KW-0732">Signal</keyword>
<dbReference type="Pfam" id="PF00082">
    <property type="entry name" value="Peptidase_S8"/>
    <property type="match status" value="1"/>
</dbReference>
<evidence type="ECO:0000256" key="1">
    <source>
        <dbReference type="ARBA" id="ARBA00011073"/>
    </source>
</evidence>
<dbReference type="InterPro" id="IPR050131">
    <property type="entry name" value="Peptidase_S8_subtilisin-like"/>
</dbReference>
<accession>A0A3L9M261</accession>
<dbReference type="GO" id="GO:0006508">
    <property type="term" value="P:proteolysis"/>
    <property type="evidence" value="ECO:0007669"/>
    <property type="project" value="UniProtKB-KW"/>
</dbReference>
<evidence type="ECO:0000256" key="6">
    <source>
        <dbReference type="PROSITE-ProRule" id="PRU01240"/>
    </source>
</evidence>
<dbReference type="InterPro" id="IPR036852">
    <property type="entry name" value="Peptidase_S8/S53_dom_sf"/>
</dbReference>
<dbReference type="PANTHER" id="PTHR43806">
    <property type="entry name" value="PEPTIDASE S8"/>
    <property type="match status" value="1"/>
</dbReference>
<feature type="active site" description="Charge relay system" evidence="6">
    <location>
        <position position="390"/>
    </location>
</feature>
<dbReference type="PRINTS" id="PR00723">
    <property type="entry name" value="SUBTILISIN"/>
</dbReference>